<dbReference type="Pfam" id="PF00675">
    <property type="entry name" value="Peptidase_M16"/>
    <property type="match status" value="1"/>
</dbReference>
<comment type="similarity">
    <text evidence="1">Belongs to the peptidase M16 family.</text>
</comment>
<evidence type="ECO:0000256" key="3">
    <source>
        <dbReference type="ARBA" id="ARBA00022801"/>
    </source>
</evidence>
<evidence type="ECO:0000256" key="2">
    <source>
        <dbReference type="ARBA" id="ARBA00022670"/>
    </source>
</evidence>
<keyword evidence="7" id="KW-0732">Signal</keyword>
<dbReference type="SUPFAM" id="SSF63411">
    <property type="entry name" value="LuxS/MPP-like metallohydrolase"/>
    <property type="match status" value="4"/>
</dbReference>
<keyword evidence="3" id="KW-0378">Hydrolase</keyword>
<evidence type="ECO:0000256" key="5">
    <source>
        <dbReference type="ARBA" id="ARBA00023049"/>
    </source>
</evidence>
<protein>
    <submittedName>
        <fullName evidence="10">Uncharacterized protein</fullName>
    </submittedName>
</protein>
<evidence type="ECO:0000313" key="10">
    <source>
        <dbReference type="EMBL" id="CAD8506185.1"/>
    </source>
</evidence>
<dbReference type="PANTHER" id="PTHR43690">
    <property type="entry name" value="NARDILYSIN"/>
    <property type="match status" value="1"/>
</dbReference>
<feature type="region of interest" description="Disordered" evidence="6">
    <location>
        <begin position="98"/>
        <end position="134"/>
    </location>
</feature>
<feature type="signal peptide" evidence="7">
    <location>
        <begin position="1"/>
        <end position="25"/>
    </location>
</feature>
<evidence type="ECO:0000256" key="6">
    <source>
        <dbReference type="SAM" id="MobiDB-lite"/>
    </source>
</evidence>
<dbReference type="Pfam" id="PF05193">
    <property type="entry name" value="Peptidase_M16_C"/>
    <property type="match status" value="2"/>
</dbReference>
<dbReference type="GO" id="GO:0008237">
    <property type="term" value="F:metallopeptidase activity"/>
    <property type="evidence" value="ECO:0007669"/>
    <property type="project" value="UniProtKB-KW"/>
</dbReference>
<dbReference type="InterPro" id="IPR050626">
    <property type="entry name" value="Peptidase_M16"/>
</dbReference>
<evidence type="ECO:0000256" key="7">
    <source>
        <dbReference type="SAM" id="SignalP"/>
    </source>
</evidence>
<dbReference type="EMBL" id="HBEO01033207">
    <property type="protein sequence ID" value="CAD8506185.1"/>
    <property type="molecule type" value="Transcribed_RNA"/>
</dbReference>
<dbReference type="InterPro" id="IPR011765">
    <property type="entry name" value="Pept_M16_N"/>
</dbReference>
<dbReference type="InterPro" id="IPR007863">
    <property type="entry name" value="Peptidase_M16_C"/>
</dbReference>
<sequence>MTEELFSCAKRWIACLLVMMHLTKAIPFTGNHLAFVGSFACQVGAAWCFTTKGIKLGRSQSSVMQSEPTRPSSSLQMNQKFWFKNPLHRSNSMNVRSVLRPSDGAQTRGLTRRSSQVEPAISSQAAPKNLQAEPPQLLPVHEKLSYGILPNGLRYCIFPNKKPAGRFYVNLEVHAGSVDEEDDQQGIAHFVEHGLFLGTERFKSQKAMKKLLRRLGMAYNADANAFTDFRSTVYTLSAPIKGRAETMHSAAGLFGDSGVSTAPREDLAEDDFTGDEEVSEIEGLHVPTDDNTQLVLELLYQMGFKALLKQEDIDKERGAILSELKDRNSISQRAAMEFYKFNHNDTILPLRFPIGKEDQVKNFSSEDLRRFYKRHYYPANMCLYVAGDVDPADFEKKIAMVFGKEPGAPADGSAGVEPGEEDREVEPVLWPRRGAKIVHHDLLDTLDSLPAMIRSCSGVNVVSTPPSQRSEESGGNSSKFHVLSHSLITDFSVSFCAKGNLQTFATLSDMRESVLDSLVGMILEFRVNERRLRSNDPIFNGIGWTYSSSARDGCSMNSFSISSQPRHWKAALEIGLAEAARMAEHGVTDAELSQAVTTLVNHFAQQATLKDSLESSVWMRRIMECVQAGDQVMDAQKKFEILADISSRLTPMELSARAKELFQAVTSYVTNDMCKAFICMPDKSPDMQDFSHDEFLKIVAQGLKDPNPPESLQVPERLLDESHLNELVAQLKPSIVSKHVDEEGGTGIVMLELSNGIKVSYRTNDSRPKEFRVRISAAGGRVLEDEQRQGQAVAASALWVNGGCGGYAAEVVSRFASMWGLSYDAACNSEELHFDMLVQATIDGALERAMGLVWMFLQRPNLDQKALERFKIRVRRASQSLDKSVERKTSKLFLNMMISPDHAWRLQELRPEIADALDVDDVRAILFQQIATQNLEMVISGDFDPQELEKALVRYMGTLQRTEEKPLREEIREKLRLKFKGGSMQSNTEHLVDDTERSYTIMGFPAVNRWGYLADVDAGLSLDFRDGEGLAHLPDALSSGRPYCKAMHVSRSLSVACDVISNRLFEEIRERRGLVYGISFRWRPYRLIPGGYCTIDFMPKAHMIEESIAAVKECFHRLVSEGFSLDEFEAAKSPLVTKVKETEKQNVFWVQLMEDLGNPFSPKSLHCIQDVSAHYDALTKEQVEEVVRRCLSHGMEHMIIATGTSGPEQQGMPSMEQG</sequence>
<name>A0A7S0NCX1_9CRYP</name>
<dbReference type="GO" id="GO:0006508">
    <property type="term" value="P:proteolysis"/>
    <property type="evidence" value="ECO:0007669"/>
    <property type="project" value="UniProtKB-KW"/>
</dbReference>
<evidence type="ECO:0000256" key="4">
    <source>
        <dbReference type="ARBA" id="ARBA00022833"/>
    </source>
</evidence>
<keyword evidence="5" id="KW-0482">Metalloprotease</keyword>
<dbReference type="GO" id="GO:0046872">
    <property type="term" value="F:metal ion binding"/>
    <property type="evidence" value="ECO:0007669"/>
    <property type="project" value="InterPro"/>
</dbReference>
<proteinExistence type="inferred from homology"/>
<dbReference type="AlphaFoldDB" id="A0A7S0NCX1"/>
<feature type="domain" description="Peptidase M16 C-terminal" evidence="9">
    <location>
        <begin position="362"/>
        <end position="419"/>
    </location>
</feature>
<feature type="domain" description="Peptidase M16 N-terminal" evidence="8">
    <location>
        <begin position="159"/>
        <end position="239"/>
    </location>
</feature>
<feature type="compositionally biased region" description="Polar residues" evidence="6">
    <location>
        <begin position="104"/>
        <end position="126"/>
    </location>
</feature>
<evidence type="ECO:0000256" key="1">
    <source>
        <dbReference type="ARBA" id="ARBA00007261"/>
    </source>
</evidence>
<evidence type="ECO:0000259" key="9">
    <source>
        <dbReference type="Pfam" id="PF05193"/>
    </source>
</evidence>
<feature type="chain" id="PRO_5031397962" evidence="7">
    <location>
        <begin position="26"/>
        <end position="1218"/>
    </location>
</feature>
<dbReference type="InterPro" id="IPR011249">
    <property type="entry name" value="Metalloenz_LuxS/M16"/>
</dbReference>
<feature type="domain" description="Peptidase M16 C-terminal" evidence="9">
    <location>
        <begin position="917"/>
        <end position="1133"/>
    </location>
</feature>
<keyword evidence="4" id="KW-0862">Zinc</keyword>
<accession>A0A7S0NCX1</accession>
<dbReference type="Gene3D" id="3.30.830.10">
    <property type="entry name" value="Metalloenzyme, LuxS/M16 peptidase-like"/>
    <property type="match status" value="4"/>
</dbReference>
<reference evidence="10" key="1">
    <citation type="submission" date="2021-01" db="EMBL/GenBank/DDBJ databases">
        <authorList>
            <person name="Corre E."/>
            <person name="Pelletier E."/>
            <person name="Niang G."/>
            <person name="Scheremetjew M."/>
            <person name="Finn R."/>
            <person name="Kale V."/>
            <person name="Holt S."/>
            <person name="Cochrane G."/>
            <person name="Meng A."/>
            <person name="Brown T."/>
            <person name="Cohen L."/>
        </authorList>
    </citation>
    <scope>NUCLEOTIDE SEQUENCE</scope>
    <source>
        <strain evidence="10">CCMP325</strain>
    </source>
</reference>
<evidence type="ECO:0000259" key="8">
    <source>
        <dbReference type="Pfam" id="PF00675"/>
    </source>
</evidence>
<organism evidence="10">
    <name type="scientific">Hanusia phi</name>
    <dbReference type="NCBI Taxonomy" id="3032"/>
    <lineage>
        <taxon>Eukaryota</taxon>
        <taxon>Cryptophyceae</taxon>
        <taxon>Pyrenomonadales</taxon>
        <taxon>Geminigeraceae</taxon>
        <taxon>Hanusia</taxon>
    </lineage>
</organism>
<dbReference type="PANTHER" id="PTHR43690:SF33">
    <property type="entry name" value="STROMAL PROCESSING PEPTIDASE, CHLOROPLASTIC"/>
    <property type="match status" value="1"/>
</dbReference>
<keyword evidence="2" id="KW-0645">Protease</keyword>
<gene>
    <name evidence="10" type="ORF">HPHI1048_LOCUS22464</name>
</gene>